<dbReference type="InterPro" id="IPR012281">
    <property type="entry name" value="Phospholipid_synth_PlsX-like"/>
</dbReference>
<dbReference type="GO" id="GO:0006633">
    <property type="term" value="P:fatty acid biosynthetic process"/>
    <property type="evidence" value="ECO:0007669"/>
    <property type="project" value="UniProtKB-UniRule"/>
</dbReference>
<keyword evidence="4 10" id="KW-0808">Transferase</keyword>
<organism evidence="11 12">
    <name type="scientific">Reinekea marinisedimentorum</name>
    <dbReference type="NCBI Taxonomy" id="230495"/>
    <lineage>
        <taxon>Bacteria</taxon>
        <taxon>Pseudomonadati</taxon>
        <taxon>Pseudomonadota</taxon>
        <taxon>Gammaproteobacteria</taxon>
        <taxon>Oceanospirillales</taxon>
        <taxon>Saccharospirillaceae</taxon>
        <taxon>Reinekea</taxon>
    </lineage>
</organism>
<comment type="subunit">
    <text evidence="9 10">Homodimer. Probably interacts with PlsY.</text>
</comment>
<keyword evidence="7 10" id="KW-1208">Phospholipid metabolism</keyword>
<accession>A0A4R3IAU8</accession>
<dbReference type="Gene3D" id="3.40.718.10">
    <property type="entry name" value="Isopropylmalate Dehydrogenase"/>
    <property type="match status" value="1"/>
</dbReference>
<dbReference type="Pfam" id="PF02504">
    <property type="entry name" value="FA_synthesis"/>
    <property type="match status" value="1"/>
</dbReference>
<comment type="catalytic activity">
    <reaction evidence="1 10">
        <text>a fatty acyl-[ACP] + phosphate = an acyl phosphate + holo-[ACP]</text>
        <dbReference type="Rhea" id="RHEA:42292"/>
        <dbReference type="Rhea" id="RHEA-COMP:9685"/>
        <dbReference type="Rhea" id="RHEA-COMP:14125"/>
        <dbReference type="ChEBI" id="CHEBI:43474"/>
        <dbReference type="ChEBI" id="CHEBI:59918"/>
        <dbReference type="ChEBI" id="CHEBI:64479"/>
        <dbReference type="ChEBI" id="CHEBI:138651"/>
        <dbReference type="EC" id="2.3.1.274"/>
    </reaction>
</comment>
<keyword evidence="12" id="KW-1185">Reference proteome</keyword>
<keyword evidence="2 10" id="KW-0963">Cytoplasm</keyword>
<keyword evidence="5 10" id="KW-0443">Lipid metabolism</keyword>
<dbReference type="EC" id="2.3.1.274" evidence="8 10"/>
<dbReference type="UniPathway" id="UPA00085"/>
<keyword evidence="3 10" id="KW-0444">Lipid biosynthesis</keyword>
<comment type="similarity">
    <text evidence="10">Belongs to the PlsX family.</text>
</comment>
<sequence>MATFAIDLHGGDFGPSVLIPACFQFFRDHPKDQGILVGDLKTFRSLVQYCPVNIDWYDKPPLQGFASKPSRLLRSDSDSSIEACFQLVKSGKADVVVSAEHTGVLLVLTTKYGAVHPYLKRPVLASYIPTMSKPTVMLDLGASYSAKKEQLLAFSAVGVGLIGGSKPSVALLNVGIESFKGPLDIQAAHKALLEWCNIDYRGYIEASDIYSGEQDVIVCDGFTGNSVIKSAEGAMGFAYRTLKARLSNGLVNRVLGLWMRGELHSAMKSLNPEECNGAIVAGSELTVVKSHGCAKERAFRNALERAAKFYAEGAAERVLGQLEWLSSTDEVLS</sequence>
<dbReference type="InterPro" id="IPR003664">
    <property type="entry name" value="FA_synthesis"/>
</dbReference>
<comment type="function">
    <text evidence="10">Catalyzes the reversible formation of acyl-phosphate (acyl-PO(4)) from acyl-[acyl-carrier-protein] (acyl-ACP). This enzyme utilizes acyl-ACP as fatty acyl donor, but not acyl-CoA.</text>
</comment>
<dbReference type="RefSeq" id="WP_132700475.1">
    <property type="nucleotide sequence ID" value="NZ_SLZR01000003.1"/>
</dbReference>
<dbReference type="EMBL" id="SLZR01000003">
    <property type="protein sequence ID" value="TCS42560.1"/>
    <property type="molecule type" value="Genomic_DNA"/>
</dbReference>
<comment type="subcellular location">
    <subcellularLocation>
        <location evidence="10">Cytoplasm</location>
    </subcellularLocation>
    <text evidence="10">Associated with the membrane possibly through PlsY.</text>
</comment>
<keyword evidence="11" id="KW-0012">Acyltransferase</keyword>
<comment type="pathway">
    <text evidence="10">Lipid metabolism; phospholipid metabolism.</text>
</comment>
<dbReference type="HAMAP" id="MF_00019">
    <property type="entry name" value="PlsX"/>
    <property type="match status" value="1"/>
</dbReference>
<comment type="caution">
    <text evidence="11">The sequence shown here is derived from an EMBL/GenBank/DDBJ whole genome shotgun (WGS) entry which is preliminary data.</text>
</comment>
<evidence type="ECO:0000313" key="12">
    <source>
        <dbReference type="Proteomes" id="UP000295793"/>
    </source>
</evidence>
<dbReference type="PIRSF" id="PIRSF002465">
    <property type="entry name" value="Phsphlp_syn_PlsX"/>
    <property type="match status" value="1"/>
</dbReference>
<evidence type="ECO:0000256" key="1">
    <source>
        <dbReference type="ARBA" id="ARBA00001232"/>
    </source>
</evidence>
<evidence type="ECO:0000256" key="5">
    <source>
        <dbReference type="ARBA" id="ARBA00023098"/>
    </source>
</evidence>
<evidence type="ECO:0000256" key="10">
    <source>
        <dbReference type="HAMAP-Rule" id="MF_00019"/>
    </source>
</evidence>
<evidence type="ECO:0000256" key="8">
    <source>
        <dbReference type="ARBA" id="ARBA00024069"/>
    </source>
</evidence>
<dbReference type="PANTHER" id="PTHR30100">
    <property type="entry name" value="FATTY ACID/PHOSPHOLIPID SYNTHESIS PROTEIN PLSX"/>
    <property type="match status" value="1"/>
</dbReference>
<dbReference type="OrthoDB" id="9806408at2"/>
<evidence type="ECO:0000313" key="11">
    <source>
        <dbReference type="EMBL" id="TCS42560.1"/>
    </source>
</evidence>
<evidence type="ECO:0000256" key="9">
    <source>
        <dbReference type="ARBA" id="ARBA00046608"/>
    </source>
</evidence>
<evidence type="ECO:0000256" key="4">
    <source>
        <dbReference type="ARBA" id="ARBA00022679"/>
    </source>
</evidence>
<reference evidence="11 12" key="1">
    <citation type="submission" date="2019-03" db="EMBL/GenBank/DDBJ databases">
        <title>Genomic Encyclopedia of Archaeal and Bacterial Type Strains, Phase II (KMG-II): from individual species to whole genera.</title>
        <authorList>
            <person name="Goeker M."/>
        </authorList>
    </citation>
    <scope>NUCLEOTIDE SEQUENCE [LARGE SCALE GENOMIC DNA]</scope>
    <source>
        <strain evidence="11 12">DSM 15388</strain>
    </source>
</reference>
<dbReference type="GO" id="GO:0005737">
    <property type="term" value="C:cytoplasm"/>
    <property type="evidence" value="ECO:0007669"/>
    <property type="project" value="UniProtKB-SubCell"/>
</dbReference>
<dbReference type="GO" id="GO:0043811">
    <property type="term" value="F:phosphate:acyl-[acyl carrier protein] acyltransferase activity"/>
    <property type="evidence" value="ECO:0007669"/>
    <property type="project" value="UniProtKB-UniRule"/>
</dbReference>
<evidence type="ECO:0000256" key="6">
    <source>
        <dbReference type="ARBA" id="ARBA00023209"/>
    </source>
</evidence>
<dbReference type="GO" id="GO:0008654">
    <property type="term" value="P:phospholipid biosynthetic process"/>
    <property type="evidence" value="ECO:0007669"/>
    <property type="project" value="UniProtKB-KW"/>
</dbReference>
<dbReference type="Proteomes" id="UP000295793">
    <property type="component" value="Unassembled WGS sequence"/>
</dbReference>
<dbReference type="AlphaFoldDB" id="A0A4R3IAU8"/>
<evidence type="ECO:0000256" key="7">
    <source>
        <dbReference type="ARBA" id="ARBA00023264"/>
    </source>
</evidence>
<proteinExistence type="inferred from homology"/>
<dbReference type="SUPFAM" id="SSF53659">
    <property type="entry name" value="Isocitrate/Isopropylmalate dehydrogenase-like"/>
    <property type="match status" value="1"/>
</dbReference>
<dbReference type="PANTHER" id="PTHR30100:SF1">
    <property type="entry name" value="PHOSPHATE ACYLTRANSFERASE"/>
    <property type="match status" value="1"/>
</dbReference>
<gene>
    <name evidence="10" type="primary">plsX</name>
    <name evidence="11" type="ORF">BCF53_103221</name>
</gene>
<protein>
    <recommendedName>
        <fullName evidence="8 10">Phosphate acyltransferase</fullName>
        <ecNumber evidence="8 10">2.3.1.274</ecNumber>
    </recommendedName>
    <alternativeName>
        <fullName evidence="10">Acyl-ACP phosphotransacylase</fullName>
    </alternativeName>
    <alternativeName>
        <fullName evidence="10">Acyl-[acyl-carrier-protein]--phosphate acyltransferase</fullName>
    </alternativeName>
    <alternativeName>
        <fullName evidence="10">Phosphate-acyl-ACP acyltransferase</fullName>
    </alternativeName>
</protein>
<evidence type="ECO:0000256" key="3">
    <source>
        <dbReference type="ARBA" id="ARBA00022516"/>
    </source>
</evidence>
<name>A0A4R3IAU8_9GAMM</name>
<evidence type="ECO:0000256" key="2">
    <source>
        <dbReference type="ARBA" id="ARBA00022490"/>
    </source>
</evidence>
<keyword evidence="6 10" id="KW-0594">Phospholipid biosynthesis</keyword>